<dbReference type="InterPro" id="IPR001138">
    <property type="entry name" value="Zn2Cys6_DnaBD"/>
</dbReference>
<dbReference type="CDD" id="cd12148">
    <property type="entry name" value="fungal_TF_MHR"/>
    <property type="match status" value="1"/>
</dbReference>
<evidence type="ECO:0000256" key="3">
    <source>
        <dbReference type="SAM" id="MobiDB-lite"/>
    </source>
</evidence>
<dbReference type="SMART" id="SM00066">
    <property type="entry name" value="GAL4"/>
    <property type="match status" value="1"/>
</dbReference>
<dbReference type="GO" id="GO:0006351">
    <property type="term" value="P:DNA-templated transcription"/>
    <property type="evidence" value="ECO:0007669"/>
    <property type="project" value="InterPro"/>
</dbReference>
<feature type="compositionally biased region" description="Polar residues" evidence="3">
    <location>
        <begin position="1"/>
        <end position="12"/>
    </location>
</feature>
<evidence type="ECO:0000259" key="4">
    <source>
        <dbReference type="PROSITE" id="PS00463"/>
    </source>
</evidence>
<dbReference type="GO" id="GO:0008270">
    <property type="term" value="F:zinc ion binding"/>
    <property type="evidence" value="ECO:0007669"/>
    <property type="project" value="InterPro"/>
</dbReference>
<dbReference type="SUPFAM" id="SSF57701">
    <property type="entry name" value="Zn2/Cys6 DNA-binding domain"/>
    <property type="match status" value="1"/>
</dbReference>
<reference evidence="5" key="1">
    <citation type="journal article" date="2020" name="Stud. Mycol.">
        <title>101 Dothideomycetes genomes: a test case for predicting lifestyles and emergence of pathogens.</title>
        <authorList>
            <person name="Haridas S."/>
            <person name="Albert R."/>
            <person name="Binder M."/>
            <person name="Bloem J."/>
            <person name="Labutti K."/>
            <person name="Salamov A."/>
            <person name="Andreopoulos B."/>
            <person name="Baker S."/>
            <person name="Barry K."/>
            <person name="Bills G."/>
            <person name="Bluhm B."/>
            <person name="Cannon C."/>
            <person name="Castanera R."/>
            <person name="Culley D."/>
            <person name="Daum C."/>
            <person name="Ezra D."/>
            <person name="Gonzalez J."/>
            <person name="Henrissat B."/>
            <person name="Kuo A."/>
            <person name="Liang C."/>
            <person name="Lipzen A."/>
            <person name="Lutzoni F."/>
            <person name="Magnuson J."/>
            <person name="Mondo S."/>
            <person name="Nolan M."/>
            <person name="Ohm R."/>
            <person name="Pangilinan J."/>
            <person name="Park H.-J."/>
            <person name="Ramirez L."/>
            <person name="Alfaro M."/>
            <person name="Sun H."/>
            <person name="Tritt A."/>
            <person name="Yoshinaga Y."/>
            <person name="Zwiers L.-H."/>
            <person name="Turgeon B."/>
            <person name="Goodwin S."/>
            <person name="Spatafora J."/>
            <person name="Crous P."/>
            <person name="Grigoriev I."/>
        </authorList>
    </citation>
    <scope>NUCLEOTIDE SEQUENCE</scope>
    <source>
        <strain evidence="5">CBS 121739</strain>
    </source>
</reference>
<dbReference type="InterPro" id="IPR050797">
    <property type="entry name" value="Carb_Metab_Trans_Reg"/>
</dbReference>
<dbReference type="SMART" id="SM00906">
    <property type="entry name" value="Fungal_trans"/>
    <property type="match status" value="1"/>
</dbReference>
<evidence type="ECO:0000313" key="6">
    <source>
        <dbReference type="Proteomes" id="UP000799437"/>
    </source>
</evidence>
<keyword evidence="6" id="KW-1185">Reference proteome</keyword>
<feature type="region of interest" description="Disordered" evidence="3">
    <location>
        <begin position="102"/>
        <end position="122"/>
    </location>
</feature>
<organism evidence="5 6">
    <name type="scientific">Pseudovirgaria hyperparasitica</name>
    <dbReference type="NCBI Taxonomy" id="470096"/>
    <lineage>
        <taxon>Eukaryota</taxon>
        <taxon>Fungi</taxon>
        <taxon>Dikarya</taxon>
        <taxon>Ascomycota</taxon>
        <taxon>Pezizomycotina</taxon>
        <taxon>Dothideomycetes</taxon>
        <taxon>Dothideomycetes incertae sedis</taxon>
        <taxon>Acrospermales</taxon>
        <taxon>Acrospermaceae</taxon>
        <taxon>Pseudovirgaria</taxon>
    </lineage>
</organism>
<name>A0A6A6VW89_9PEZI</name>
<evidence type="ECO:0000313" key="5">
    <source>
        <dbReference type="EMBL" id="KAF2754119.1"/>
    </source>
</evidence>
<feature type="compositionally biased region" description="Gly residues" evidence="3">
    <location>
        <begin position="683"/>
        <end position="692"/>
    </location>
</feature>
<sequence length="797" mass="87199">MSTAVAIQSSAHRPSPVAIPANRPRPPTKRSSPSGKENIPHGKSKSQSAANYKSDGNNARARRERPCDACRRRKSRCVIHEGQILCVLCEFHKQDCTFVQDPQPRKRKVPTDAKEETAKKRSSEIYSPALVSHTPTITPTITRTSPPVAPSPILLTTSARDTTALGETLGLQRRQHSKYIGLTTAFDPLLIGLTKFDNRNESTFDLGTLRKVNDHECFIMLPDDSTQQYGHDMDTLNQIEQIVAPHGPALLDIFFRIVHPSFPIIQKELLLERYRNGDRSFSPPLMAGIYILALNWWSHDPSLAQYVKPDASLLEPIATRSLTAAMERPKLSTVQAGLLLLQRPGADSWSLTTQLVAIGQELGLHLDCANWSIPAWERGLRKRIAWALYMQDKWSSLIHGRPSHIFSANWAVRPITTEDFYEQSGTAAQTLDESPEADQGRAIYSEMIALTGIMAEVMDTFYTQVAIADFAAAGRNSTRLILDRAKPVQIRLKEWFAKLPACTRMDAPVPSPSSSSSSSSSSSPSSVSPAGFLHLAYFATEITLHRRIIQSLPTTPDPYLTYICRSAAKTRLISAMDFVNRLKPAHLRAFWHFAAAINFTLIGTFGALLQATAPAREEEAFYNLRLREYRWTLTVSAQRADWLGFAVRMLDASRHMLRGVAEKPAVAEVSSVGVPGRAEGLARGVGGGGGAGVDDADGKSSHDRDRDVEMRDVDGALRRLDASSSSSASSAAVSRAGPSVSFAGFSNEDLYAVPARRGGPGGTMRGMLGHGGEEGDEGGEEEDDDEDEGEGEGEGEE</sequence>
<dbReference type="Proteomes" id="UP000799437">
    <property type="component" value="Unassembled WGS sequence"/>
</dbReference>
<evidence type="ECO:0000256" key="2">
    <source>
        <dbReference type="ARBA" id="ARBA00023242"/>
    </source>
</evidence>
<dbReference type="PANTHER" id="PTHR31668">
    <property type="entry name" value="GLUCOSE TRANSPORT TRANSCRIPTION REGULATOR RGT1-RELATED-RELATED"/>
    <property type="match status" value="1"/>
</dbReference>
<dbReference type="GO" id="GO:0001080">
    <property type="term" value="P:nitrogen catabolite activation of transcription from RNA polymerase II promoter"/>
    <property type="evidence" value="ECO:0007669"/>
    <property type="project" value="TreeGrafter"/>
</dbReference>
<dbReference type="Pfam" id="PF04082">
    <property type="entry name" value="Fungal_trans"/>
    <property type="match status" value="1"/>
</dbReference>
<dbReference type="PROSITE" id="PS00463">
    <property type="entry name" value="ZN2_CY6_FUNGAL_1"/>
    <property type="match status" value="1"/>
</dbReference>
<feature type="region of interest" description="Disordered" evidence="3">
    <location>
        <begin position="1"/>
        <end position="72"/>
    </location>
</feature>
<feature type="compositionally biased region" description="Gly residues" evidence="3">
    <location>
        <begin position="758"/>
        <end position="770"/>
    </location>
</feature>
<feature type="compositionally biased region" description="Low complexity" evidence="3">
    <location>
        <begin position="722"/>
        <end position="741"/>
    </location>
</feature>
<dbReference type="OrthoDB" id="2264294at2759"/>
<feature type="compositionally biased region" description="Basic and acidic residues" evidence="3">
    <location>
        <begin position="109"/>
        <end position="122"/>
    </location>
</feature>
<feature type="region of interest" description="Disordered" evidence="3">
    <location>
        <begin position="680"/>
        <end position="797"/>
    </location>
</feature>
<dbReference type="GO" id="GO:0000981">
    <property type="term" value="F:DNA-binding transcription factor activity, RNA polymerase II-specific"/>
    <property type="evidence" value="ECO:0007669"/>
    <property type="project" value="InterPro"/>
</dbReference>
<dbReference type="PANTHER" id="PTHR31668:SF4">
    <property type="entry name" value="TRANSCRIPTIONAL ACTIVATOR PROTEIN DAL81"/>
    <property type="match status" value="1"/>
</dbReference>
<feature type="compositionally biased region" description="Polar residues" evidence="3">
    <location>
        <begin position="45"/>
        <end position="57"/>
    </location>
</feature>
<dbReference type="GeneID" id="54486836"/>
<accession>A0A6A6VW89</accession>
<dbReference type="GO" id="GO:0003677">
    <property type="term" value="F:DNA binding"/>
    <property type="evidence" value="ECO:0007669"/>
    <property type="project" value="InterPro"/>
</dbReference>
<gene>
    <name evidence="5" type="ORF">EJ05DRAFT_489381</name>
</gene>
<dbReference type="RefSeq" id="XP_033596570.1">
    <property type="nucleotide sequence ID" value="XM_033745782.1"/>
</dbReference>
<evidence type="ECO:0000256" key="1">
    <source>
        <dbReference type="ARBA" id="ARBA00022723"/>
    </source>
</evidence>
<dbReference type="EMBL" id="ML996581">
    <property type="protein sequence ID" value="KAF2754119.1"/>
    <property type="molecule type" value="Genomic_DNA"/>
</dbReference>
<dbReference type="GO" id="GO:0005634">
    <property type="term" value="C:nucleus"/>
    <property type="evidence" value="ECO:0007669"/>
    <property type="project" value="TreeGrafter"/>
</dbReference>
<keyword evidence="2" id="KW-0539">Nucleus</keyword>
<feature type="domain" description="Zn(2)-C6 fungal-type" evidence="4">
    <location>
        <begin position="66"/>
        <end position="96"/>
    </location>
</feature>
<protein>
    <recommendedName>
        <fullName evidence="4">Zn(2)-C6 fungal-type domain-containing protein</fullName>
    </recommendedName>
</protein>
<feature type="compositionally biased region" description="Basic and acidic residues" evidence="3">
    <location>
        <begin position="696"/>
        <end position="721"/>
    </location>
</feature>
<proteinExistence type="predicted"/>
<dbReference type="InterPro" id="IPR007219">
    <property type="entry name" value="XnlR_reg_dom"/>
</dbReference>
<dbReference type="InterPro" id="IPR036864">
    <property type="entry name" value="Zn2-C6_fun-type_DNA-bd_sf"/>
</dbReference>
<dbReference type="AlphaFoldDB" id="A0A6A6VW89"/>
<keyword evidence="1" id="KW-0479">Metal-binding</keyword>
<feature type="compositionally biased region" description="Acidic residues" evidence="3">
    <location>
        <begin position="774"/>
        <end position="797"/>
    </location>
</feature>
<dbReference type="CDD" id="cd00067">
    <property type="entry name" value="GAL4"/>
    <property type="match status" value="1"/>
</dbReference>